<evidence type="ECO:0000313" key="8">
    <source>
        <dbReference type="EMBL" id="EKD14172.1"/>
    </source>
</evidence>
<evidence type="ECO:0000256" key="2">
    <source>
        <dbReference type="ARBA" id="ARBA00022692"/>
    </source>
</evidence>
<dbReference type="PANTHER" id="PTHR23507">
    <property type="entry name" value="ZGC:174356"/>
    <property type="match status" value="1"/>
</dbReference>
<dbReference type="GO" id="GO:0022857">
    <property type="term" value="F:transmembrane transporter activity"/>
    <property type="evidence" value="ECO:0007669"/>
    <property type="project" value="InterPro"/>
</dbReference>
<dbReference type="GO" id="GO:0016020">
    <property type="term" value="C:membrane"/>
    <property type="evidence" value="ECO:0007669"/>
    <property type="project" value="UniProtKB-SubCell"/>
</dbReference>
<evidence type="ECO:0000256" key="4">
    <source>
        <dbReference type="ARBA" id="ARBA00023136"/>
    </source>
</evidence>
<feature type="transmembrane region" description="Helical" evidence="6">
    <location>
        <begin position="525"/>
        <end position="549"/>
    </location>
</feature>
<feature type="domain" description="Major facilitator superfamily (MFS) profile" evidence="7">
    <location>
        <begin position="85"/>
        <end position="582"/>
    </location>
</feature>
<keyword evidence="4 6" id="KW-0472">Membrane</keyword>
<proteinExistence type="predicted"/>
<accession>K1WPD5</accession>
<feature type="transmembrane region" description="Helical" evidence="6">
    <location>
        <begin position="555"/>
        <end position="577"/>
    </location>
</feature>
<dbReference type="HOGENOM" id="CLU_017517_0_0_1"/>
<dbReference type="EMBL" id="JH921447">
    <property type="protein sequence ID" value="EKD14172.1"/>
    <property type="molecule type" value="Genomic_DNA"/>
</dbReference>
<reference evidence="8 9" key="1">
    <citation type="journal article" date="2012" name="BMC Genomics">
        <title>Sequencing the genome of Marssonina brunnea reveals fungus-poplar co-evolution.</title>
        <authorList>
            <person name="Zhu S."/>
            <person name="Cao Y.-Z."/>
            <person name="Jiang C."/>
            <person name="Tan B.-Y."/>
            <person name="Wang Z."/>
            <person name="Feng S."/>
            <person name="Zhang L."/>
            <person name="Su X.-H."/>
            <person name="Brejova B."/>
            <person name="Vinar T."/>
            <person name="Xu M."/>
            <person name="Wang M.-X."/>
            <person name="Zhang S.-G."/>
            <person name="Huang M.-R."/>
            <person name="Wu R."/>
            <person name="Zhou Y."/>
        </authorList>
    </citation>
    <scope>NUCLEOTIDE SEQUENCE [LARGE SCALE GENOMIC DNA]</scope>
    <source>
        <strain evidence="8 9">MB_m1</strain>
    </source>
</reference>
<feature type="transmembrane region" description="Helical" evidence="6">
    <location>
        <begin position="412"/>
        <end position="438"/>
    </location>
</feature>
<dbReference type="Gene3D" id="1.20.1250.20">
    <property type="entry name" value="MFS general substrate transporter like domains"/>
    <property type="match status" value="1"/>
</dbReference>
<feature type="transmembrane region" description="Helical" evidence="6">
    <location>
        <begin position="187"/>
        <end position="208"/>
    </location>
</feature>
<dbReference type="InterPro" id="IPR036259">
    <property type="entry name" value="MFS_trans_sf"/>
</dbReference>
<dbReference type="OrthoDB" id="3026777at2759"/>
<dbReference type="STRING" id="1072389.K1WPD5"/>
<keyword evidence="2 6" id="KW-0812">Transmembrane</keyword>
<comment type="subcellular location">
    <subcellularLocation>
        <location evidence="1">Membrane</location>
        <topology evidence="1">Multi-pass membrane protein</topology>
    </subcellularLocation>
</comment>
<dbReference type="OMA" id="NPQCQIP"/>
<keyword evidence="3 6" id="KW-1133">Transmembrane helix</keyword>
<sequence>MAIGNDNKGVAGEAGDEHGSQHLWGAKNSLRRVAGLGKPQAGDEGTPLLAGGSSPSSDGPEAGKGEAEWEGQADYDGLTWWHRPSMYWLLPPFFLFALAAGGIIVPKLNLILQLVCREYFMEKSSANPQMVLKPVLLGSDNPQCRIPEVQALATKFSLYMTTITGALSAVVSPKLGAWSDRYGRLKFLTITSAGAFIGEILVILAGTYPDTFSYHWILLGSVFDGICGSFNAGMALTHAYASDCTAPPKRAVAFGYFHACLFAGIASGPLIAALMVKKTGSIITPFYFALAIHAAFIAFILLVVPESLTKKRQNLARERHATESSPVMTSDVYDSSAYSNGRSSISALGRKLNILEPLKILWPTGAGTSGKLRANLILLSIVDTIVFGVALGALTVVVYYLGFQFAWDTPEIAAFSSLVNICRVSALLIILPLLNYLVRTRRANRERRESGVAVAQPNTGSDKLDLVIIRAAIVAEIVGYAMYATVRTPGIFVLAGVIASLGGIGSPTLQSALTKHVPHDRVGQLLGATGLLHALARVICPLIFNLIYANTVGTFPQAVFVVLTGSFVVAAVCAWFIRPNIYLEDPSEHNIAQRSSTDPDVLVDEEITGI</sequence>
<feature type="transmembrane region" description="Helical" evidence="6">
    <location>
        <begin position="376"/>
        <end position="400"/>
    </location>
</feature>
<feature type="transmembrane region" description="Helical" evidence="6">
    <location>
        <begin position="156"/>
        <end position="175"/>
    </location>
</feature>
<feature type="transmembrane region" description="Helical" evidence="6">
    <location>
        <begin position="87"/>
        <end position="105"/>
    </location>
</feature>
<evidence type="ECO:0000256" key="5">
    <source>
        <dbReference type="SAM" id="MobiDB-lite"/>
    </source>
</evidence>
<dbReference type="eggNOG" id="KOG2816">
    <property type="taxonomic scope" value="Eukaryota"/>
</dbReference>
<dbReference type="GeneID" id="18763784"/>
<dbReference type="InParanoid" id="K1WPD5"/>
<dbReference type="InterPro" id="IPR011701">
    <property type="entry name" value="MFS"/>
</dbReference>
<name>K1WPD5_MARBU</name>
<organism evidence="8 9">
    <name type="scientific">Marssonina brunnea f. sp. multigermtubi (strain MB_m1)</name>
    <name type="common">Marssonina leaf spot fungus</name>
    <dbReference type="NCBI Taxonomy" id="1072389"/>
    <lineage>
        <taxon>Eukaryota</taxon>
        <taxon>Fungi</taxon>
        <taxon>Dikarya</taxon>
        <taxon>Ascomycota</taxon>
        <taxon>Pezizomycotina</taxon>
        <taxon>Leotiomycetes</taxon>
        <taxon>Helotiales</taxon>
        <taxon>Drepanopezizaceae</taxon>
        <taxon>Drepanopeziza</taxon>
    </lineage>
</organism>
<feature type="transmembrane region" description="Helical" evidence="6">
    <location>
        <begin position="491"/>
        <end position="513"/>
    </location>
</feature>
<dbReference type="Proteomes" id="UP000006753">
    <property type="component" value="Unassembled WGS sequence"/>
</dbReference>
<dbReference type="FunCoup" id="K1WPD5">
    <property type="interactions" value="79"/>
</dbReference>
<feature type="transmembrane region" description="Helical" evidence="6">
    <location>
        <begin position="214"/>
        <end position="241"/>
    </location>
</feature>
<dbReference type="PANTHER" id="PTHR23507:SF40">
    <property type="entry name" value="TETRACYCLINE-EFFLUX TRANSPORTER"/>
    <property type="match status" value="1"/>
</dbReference>
<dbReference type="AlphaFoldDB" id="K1WPD5"/>
<dbReference type="SUPFAM" id="SSF103473">
    <property type="entry name" value="MFS general substrate transporter"/>
    <property type="match status" value="1"/>
</dbReference>
<protein>
    <submittedName>
        <fullName evidence="8">Putative tetracycline-efflux transporter</fullName>
    </submittedName>
</protein>
<evidence type="ECO:0000259" key="7">
    <source>
        <dbReference type="PROSITE" id="PS50850"/>
    </source>
</evidence>
<feature type="region of interest" description="Disordered" evidence="5">
    <location>
        <begin position="1"/>
        <end position="22"/>
    </location>
</feature>
<feature type="transmembrane region" description="Helical" evidence="6">
    <location>
        <begin position="253"/>
        <end position="276"/>
    </location>
</feature>
<keyword evidence="9" id="KW-1185">Reference proteome</keyword>
<dbReference type="Pfam" id="PF07690">
    <property type="entry name" value="MFS_1"/>
    <property type="match status" value="2"/>
</dbReference>
<evidence type="ECO:0000256" key="3">
    <source>
        <dbReference type="ARBA" id="ARBA00022989"/>
    </source>
</evidence>
<evidence type="ECO:0000256" key="1">
    <source>
        <dbReference type="ARBA" id="ARBA00004141"/>
    </source>
</evidence>
<dbReference type="PROSITE" id="PS50850">
    <property type="entry name" value="MFS"/>
    <property type="match status" value="1"/>
</dbReference>
<evidence type="ECO:0000256" key="6">
    <source>
        <dbReference type="SAM" id="Phobius"/>
    </source>
</evidence>
<evidence type="ECO:0000313" key="9">
    <source>
        <dbReference type="Proteomes" id="UP000006753"/>
    </source>
</evidence>
<feature type="region of interest" description="Disordered" evidence="5">
    <location>
        <begin position="35"/>
        <end position="69"/>
    </location>
</feature>
<feature type="transmembrane region" description="Helical" evidence="6">
    <location>
        <begin position="282"/>
        <end position="304"/>
    </location>
</feature>
<gene>
    <name evidence="8" type="ORF">MBM_07849</name>
</gene>
<dbReference type="InterPro" id="IPR020846">
    <property type="entry name" value="MFS_dom"/>
</dbReference>
<dbReference type="KEGG" id="mbe:MBM_07849"/>